<evidence type="ECO:0000313" key="4">
    <source>
        <dbReference type="Proteomes" id="UP001238163"/>
    </source>
</evidence>
<evidence type="ECO:0000313" key="3">
    <source>
        <dbReference type="EMBL" id="MDQ0288395.1"/>
    </source>
</evidence>
<evidence type="ECO:0000256" key="1">
    <source>
        <dbReference type="SAM" id="Phobius"/>
    </source>
</evidence>
<keyword evidence="4" id="KW-1185">Reference proteome</keyword>
<dbReference type="EMBL" id="JAUSVL010000001">
    <property type="protein sequence ID" value="MDQ0288395.1"/>
    <property type="molecule type" value="Genomic_DNA"/>
</dbReference>
<feature type="domain" description="DUF4350" evidence="2">
    <location>
        <begin position="45"/>
        <end position="250"/>
    </location>
</feature>
<keyword evidence="1" id="KW-0812">Transmembrane</keyword>
<comment type="caution">
    <text evidence="3">The sequence shown here is derived from an EMBL/GenBank/DDBJ whole genome shotgun (WGS) entry which is preliminary data.</text>
</comment>
<dbReference type="InterPro" id="IPR025646">
    <property type="entry name" value="DUF4350"/>
</dbReference>
<dbReference type="RefSeq" id="WP_307259717.1">
    <property type="nucleotide sequence ID" value="NZ_JAUSVL010000001.1"/>
</dbReference>
<keyword evidence="1" id="KW-0472">Membrane</keyword>
<feature type="transmembrane region" description="Helical" evidence="1">
    <location>
        <begin position="6"/>
        <end position="28"/>
    </location>
</feature>
<proteinExistence type="predicted"/>
<protein>
    <recommendedName>
        <fullName evidence="2">DUF4350 domain-containing protein</fullName>
    </recommendedName>
</protein>
<organism evidence="3 4">
    <name type="scientific">Oligosphaera ethanolica</name>
    <dbReference type="NCBI Taxonomy" id="760260"/>
    <lineage>
        <taxon>Bacteria</taxon>
        <taxon>Pseudomonadati</taxon>
        <taxon>Lentisphaerota</taxon>
        <taxon>Oligosphaeria</taxon>
        <taxon>Oligosphaerales</taxon>
        <taxon>Oligosphaeraceae</taxon>
        <taxon>Oligosphaera</taxon>
    </lineage>
</organism>
<evidence type="ECO:0000259" key="2">
    <source>
        <dbReference type="Pfam" id="PF14258"/>
    </source>
</evidence>
<name>A0AAE3VDC5_9BACT</name>
<sequence length="397" mass="42789">MRERSSILAKAGLCLLAVVLVAGLYVLLSWRFARGDAYAEYSSLRADPMGCRAYYDALSEVPGRQLARFYRPPVELPAASSPSTGTRLFVLGLSPWDMDCLQDDALLDFVHGGGVLLVALASADLADAGASQPSKCGAGCGTCPAPRPAAVLASRLSLPKVGGLPPVVAGSDRWARLAMPSGALPSELLWRDRGGFGAVPADWSALYILGGQPVVLQRSWGRGRIVLCAGSYLFSNEALSIARETAFLAWCAGDDERLLFDEWHLGVAERPSLVTLMRRARLHGLVIGVLILFGMVIWRQQHLPVCDDDDDEPLPASAAAGLARLLQANVPPSQLLAACRDEWARDAVRPEQGDAQGALDEINAELAANAARPAGERRSLTELYNHWCDKLGRRWQR</sequence>
<reference evidence="3" key="1">
    <citation type="submission" date="2023-07" db="EMBL/GenBank/DDBJ databases">
        <title>Genomic Encyclopedia of Type Strains, Phase IV (KMG-IV): sequencing the most valuable type-strain genomes for metagenomic binning, comparative biology and taxonomic classification.</title>
        <authorList>
            <person name="Goeker M."/>
        </authorList>
    </citation>
    <scope>NUCLEOTIDE SEQUENCE</scope>
    <source>
        <strain evidence="3">DSM 24202</strain>
    </source>
</reference>
<dbReference type="Proteomes" id="UP001238163">
    <property type="component" value="Unassembled WGS sequence"/>
</dbReference>
<accession>A0AAE3VDC5</accession>
<dbReference type="Pfam" id="PF14258">
    <property type="entry name" value="DUF4350"/>
    <property type="match status" value="1"/>
</dbReference>
<gene>
    <name evidence="3" type="ORF">J3R75_000502</name>
</gene>
<dbReference type="AlphaFoldDB" id="A0AAE3VDC5"/>
<keyword evidence="1" id="KW-1133">Transmembrane helix</keyword>